<dbReference type="Proteomes" id="UP000031829">
    <property type="component" value="Chromosome"/>
</dbReference>
<dbReference type="Gene3D" id="3.40.50.10090">
    <property type="match status" value="2"/>
</dbReference>
<dbReference type="PANTHER" id="PTHR40082">
    <property type="entry name" value="BLR5956 PROTEIN"/>
    <property type="match status" value="1"/>
</dbReference>
<dbReference type="RefSeq" id="WP_034651866.1">
    <property type="nucleotide sequence ID" value="NZ_BCVB01000016.1"/>
</dbReference>
<dbReference type="PANTHER" id="PTHR40082:SF1">
    <property type="entry name" value="BLR5956 PROTEIN"/>
    <property type="match status" value="1"/>
</dbReference>
<dbReference type="EMBL" id="CP009920">
    <property type="protein sequence ID" value="AJI24602.1"/>
    <property type="molecule type" value="Genomic_DNA"/>
</dbReference>
<evidence type="ECO:0000313" key="2">
    <source>
        <dbReference type="EMBL" id="AJI24602.1"/>
    </source>
</evidence>
<feature type="domain" description="Tetrapyrrole biosynthesis uroporphyrinogen III synthase" evidence="1">
    <location>
        <begin position="19"/>
        <end position="258"/>
    </location>
</feature>
<protein>
    <submittedName>
        <fullName evidence="2">Uroporphyrinogen-III synthase HemD family protein</fullName>
    </submittedName>
</protein>
<dbReference type="AlphaFoldDB" id="A0A0B6ATX3"/>
<dbReference type="SUPFAM" id="SSF69618">
    <property type="entry name" value="HemD-like"/>
    <property type="match status" value="1"/>
</dbReference>
<name>A0A0B6ATX3_PRIM2</name>
<dbReference type="GO" id="GO:0006780">
    <property type="term" value="P:uroporphyrinogen III biosynthetic process"/>
    <property type="evidence" value="ECO:0007669"/>
    <property type="project" value="InterPro"/>
</dbReference>
<dbReference type="GeneID" id="93642845"/>
<dbReference type="GO" id="GO:0004852">
    <property type="term" value="F:uroporphyrinogen-III synthase activity"/>
    <property type="evidence" value="ECO:0007669"/>
    <property type="project" value="InterPro"/>
</dbReference>
<dbReference type="Pfam" id="PF02602">
    <property type="entry name" value="HEM4"/>
    <property type="match status" value="1"/>
</dbReference>
<organism evidence="2 3">
    <name type="scientific">Priestia megaterium (strain ATCC 14581 / DSM 32 / CCUG 1817 / JCM 2506 / NBRC 15308 / NCIMB 9376 / NCTC 10342 / NRRL B-14308 / VKM B-512 / Ford 19)</name>
    <name type="common">Bacillus megaterium</name>
    <dbReference type="NCBI Taxonomy" id="1348623"/>
    <lineage>
        <taxon>Bacteria</taxon>
        <taxon>Bacillati</taxon>
        <taxon>Bacillota</taxon>
        <taxon>Bacilli</taxon>
        <taxon>Bacillales</taxon>
        <taxon>Bacillaceae</taxon>
        <taxon>Priestia</taxon>
    </lineage>
</organism>
<evidence type="ECO:0000259" key="1">
    <source>
        <dbReference type="Pfam" id="PF02602"/>
    </source>
</evidence>
<dbReference type="NCBIfam" id="NF004584">
    <property type="entry name" value="PRK05928.2-1"/>
    <property type="match status" value="1"/>
</dbReference>
<dbReference type="KEGG" id="bmeg:BG04_4864"/>
<sequence>MKRLEGKTVALVGQRKVEEISKIVKNLGGTPLVRPAQGTILLDDTHLEADIKELVKGNYDWFIFTTGVGTEILYKTADKLGLADEFLSSLQAANIAARGYKTVNMLKKLGVTPTVRDDDGSTAGLVRALHSFSFEEKHVALQLHGDPAPRLIDFLSNQKAQFKEILPYQHIPPKAEVMEQLINELISGKIDAVNFTSAPQARFLFSFAREYGQADRIRELFESSVVAVAVGKVTAAALKEEGVDRIVIPDQERMGSAIVALEHYYQQRD</sequence>
<proteinExistence type="predicted"/>
<dbReference type="HOGENOM" id="CLU_011276_9_1_9"/>
<dbReference type="InterPro" id="IPR039793">
    <property type="entry name" value="UROS/Hem4"/>
</dbReference>
<dbReference type="InterPro" id="IPR003754">
    <property type="entry name" value="4pyrrol_synth_uPrphyn_synth"/>
</dbReference>
<dbReference type="CDD" id="cd06578">
    <property type="entry name" value="HemD"/>
    <property type="match status" value="1"/>
</dbReference>
<gene>
    <name evidence="2" type="ORF">BG04_4864</name>
</gene>
<evidence type="ECO:0000313" key="3">
    <source>
        <dbReference type="Proteomes" id="UP000031829"/>
    </source>
</evidence>
<reference evidence="2 3" key="1">
    <citation type="journal article" date="2015" name="Genome Announc.">
        <title>Complete genome sequences for 35 biothreat assay-relevant bacillus species.</title>
        <authorList>
            <person name="Johnson S.L."/>
            <person name="Daligault H.E."/>
            <person name="Davenport K.W."/>
            <person name="Jaissle J."/>
            <person name="Frey K.G."/>
            <person name="Ladner J.T."/>
            <person name="Broomall S.M."/>
            <person name="Bishop-Lilly K.A."/>
            <person name="Bruce D.C."/>
            <person name="Gibbons H.S."/>
            <person name="Coyne S.R."/>
            <person name="Lo C.C."/>
            <person name="Meincke L."/>
            <person name="Munk A.C."/>
            <person name="Koroleva G.I."/>
            <person name="Rosenzweig C.N."/>
            <person name="Palacios G.F."/>
            <person name="Redden C.L."/>
            <person name="Minogue T.D."/>
            <person name="Chain P.S."/>
        </authorList>
    </citation>
    <scope>NUCLEOTIDE SEQUENCE [LARGE SCALE GENOMIC DNA]</scope>
    <source>
        <strain evidence="3">ATCC 14581 / DSM 32 / JCM 2506 / NBRC 15308 / NCIMB 9376 / NCTC 10342 / NRRL B-14308 / VKM B-512</strain>
    </source>
</reference>
<accession>A0A0B6ATX3</accession>
<dbReference type="InterPro" id="IPR036108">
    <property type="entry name" value="4pyrrol_syn_uPrphyn_synt_sf"/>
</dbReference>